<dbReference type="EMBL" id="OZ021739">
    <property type="protein sequence ID" value="CAK9322813.1"/>
    <property type="molecule type" value="Genomic_DNA"/>
</dbReference>
<dbReference type="Proteomes" id="UP001642487">
    <property type="component" value="Chromosome 5"/>
</dbReference>
<evidence type="ECO:0000313" key="2">
    <source>
        <dbReference type="Proteomes" id="UP001642487"/>
    </source>
</evidence>
<organism evidence="1 2">
    <name type="scientific">Citrullus colocynthis</name>
    <name type="common">colocynth</name>
    <dbReference type="NCBI Taxonomy" id="252529"/>
    <lineage>
        <taxon>Eukaryota</taxon>
        <taxon>Viridiplantae</taxon>
        <taxon>Streptophyta</taxon>
        <taxon>Embryophyta</taxon>
        <taxon>Tracheophyta</taxon>
        <taxon>Spermatophyta</taxon>
        <taxon>Magnoliopsida</taxon>
        <taxon>eudicotyledons</taxon>
        <taxon>Gunneridae</taxon>
        <taxon>Pentapetalae</taxon>
        <taxon>rosids</taxon>
        <taxon>fabids</taxon>
        <taxon>Cucurbitales</taxon>
        <taxon>Cucurbitaceae</taxon>
        <taxon>Benincaseae</taxon>
        <taxon>Citrullus</taxon>
    </lineage>
</organism>
<gene>
    <name evidence="1" type="ORF">CITCOLO1_LOCUS14976</name>
</gene>
<accession>A0ABP0YQL2</accession>
<sequence>MNEAYFFSNKNVKYYVKCQSTLIDRHHIGIRQRRQQDQCRSDIPKVIYVQSKPYPPMFLQFSFSSHSSALD</sequence>
<proteinExistence type="predicted"/>
<reference evidence="1 2" key="1">
    <citation type="submission" date="2024-03" db="EMBL/GenBank/DDBJ databases">
        <authorList>
            <person name="Gkanogiannis A."/>
            <person name="Becerra Lopez-Lavalle L."/>
        </authorList>
    </citation>
    <scope>NUCLEOTIDE SEQUENCE [LARGE SCALE GENOMIC DNA]</scope>
</reference>
<keyword evidence="2" id="KW-1185">Reference proteome</keyword>
<evidence type="ECO:0000313" key="1">
    <source>
        <dbReference type="EMBL" id="CAK9322813.1"/>
    </source>
</evidence>
<protein>
    <submittedName>
        <fullName evidence="1">Uncharacterized protein</fullName>
    </submittedName>
</protein>
<name>A0ABP0YQL2_9ROSI</name>